<accession>A0AAV7RHL6</accession>
<keyword evidence="2" id="KW-1185">Reference proteome</keyword>
<reference evidence="1" key="1">
    <citation type="journal article" date="2022" name="bioRxiv">
        <title>Sequencing and chromosome-scale assembly of the giantPleurodeles waltlgenome.</title>
        <authorList>
            <person name="Brown T."/>
            <person name="Elewa A."/>
            <person name="Iarovenko S."/>
            <person name="Subramanian E."/>
            <person name="Araus A.J."/>
            <person name="Petzold A."/>
            <person name="Susuki M."/>
            <person name="Suzuki K.-i.T."/>
            <person name="Hayashi T."/>
            <person name="Toyoda A."/>
            <person name="Oliveira C."/>
            <person name="Osipova E."/>
            <person name="Leigh N.D."/>
            <person name="Simon A."/>
            <person name="Yun M.H."/>
        </authorList>
    </citation>
    <scope>NUCLEOTIDE SEQUENCE</scope>
    <source>
        <strain evidence="1">20211129_DDA</strain>
        <tissue evidence="1">Liver</tissue>
    </source>
</reference>
<name>A0AAV7RHL6_PLEWA</name>
<comment type="caution">
    <text evidence="1">The sequence shown here is derived from an EMBL/GenBank/DDBJ whole genome shotgun (WGS) entry which is preliminary data.</text>
</comment>
<protein>
    <submittedName>
        <fullName evidence="1">Uncharacterized protein</fullName>
    </submittedName>
</protein>
<organism evidence="1 2">
    <name type="scientific">Pleurodeles waltl</name>
    <name type="common">Iberian ribbed newt</name>
    <dbReference type="NCBI Taxonomy" id="8319"/>
    <lineage>
        <taxon>Eukaryota</taxon>
        <taxon>Metazoa</taxon>
        <taxon>Chordata</taxon>
        <taxon>Craniata</taxon>
        <taxon>Vertebrata</taxon>
        <taxon>Euteleostomi</taxon>
        <taxon>Amphibia</taxon>
        <taxon>Batrachia</taxon>
        <taxon>Caudata</taxon>
        <taxon>Salamandroidea</taxon>
        <taxon>Salamandridae</taxon>
        <taxon>Pleurodelinae</taxon>
        <taxon>Pleurodeles</taxon>
    </lineage>
</organism>
<dbReference type="EMBL" id="JANPWB010000009">
    <property type="protein sequence ID" value="KAJ1152346.1"/>
    <property type="molecule type" value="Genomic_DNA"/>
</dbReference>
<gene>
    <name evidence="1" type="ORF">NDU88_005121</name>
</gene>
<proteinExistence type="predicted"/>
<evidence type="ECO:0000313" key="1">
    <source>
        <dbReference type="EMBL" id="KAJ1152346.1"/>
    </source>
</evidence>
<dbReference type="AlphaFoldDB" id="A0AAV7RHL6"/>
<dbReference type="Proteomes" id="UP001066276">
    <property type="component" value="Chromosome 5"/>
</dbReference>
<sequence length="248" mass="27505">MCLSEDFVLISLGHVLHAVSSTALSVLLRAPTIVGATAPLQYPEQRVNGKVAGAPELDPGMATFLKKFTKDPKKGLDRAWKGCQAKLLDITGPLTKIVKLAAQAKELQVPLDGLGMDPMSRLYSRFTSARSEWQERRHEVRSSFWHFDLSAYGLSRESTLDALRNANIMGKTDIRQSRLKYDSRCSAEHPGDGSQDDAEMKTLLLALKHSLTAVEAKMDTLCTRIDSEAHKVEGHDKRLQEVNKGYPM</sequence>
<evidence type="ECO:0000313" key="2">
    <source>
        <dbReference type="Proteomes" id="UP001066276"/>
    </source>
</evidence>